<evidence type="ECO:0000313" key="2">
    <source>
        <dbReference type="Proteomes" id="UP000821866"/>
    </source>
</evidence>
<keyword evidence="2" id="KW-1185">Reference proteome</keyword>
<reference evidence="1" key="1">
    <citation type="journal article" date="2020" name="Cell">
        <title>Large-Scale Comparative Analyses of Tick Genomes Elucidate Their Genetic Diversity and Vector Capacities.</title>
        <authorList>
            <consortium name="Tick Genome and Microbiome Consortium (TIGMIC)"/>
            <person name="Jia N."/>
            <person name="Wang J."/>
            <person name="Shi W."/>
            <person name="Du L."/>
            <person name="Sun Y."/>
            <person name="Zhan W."/>
            <person name="Jiang J.F."/>
            <person name="Wang Q."/>
            <person name="Zhang B."/>
            <person name="Ji P."/>
            <person name="Bell-Sakyi L."/>
            <person name="Cui X.M."/>
            <person name="Yuan T.T."/>
            <person name="Jiang B.G."/>
            <person name="Yang W.F."/>
            <person name="Lam T.T."/>
            <person name="Chang Q.C."/>
            <person name="Ding S.J."/>
            <person name="Wang X.J."/>
            <person name="Zhu J.G."/>
            <person name="Ruan X.D."/>
            <person name="Zhao L."/>
            <person name="Wei J.T."/>
            <person name="Ye R.Z."/>
            <person name="Que T.C."/>
            <person name="Du C.H."/>
            <person name="Zhou Y.H."/>
            <person name="Cheng J.X."/>
            <person name="Dai P.F."/>
            <person name="Guo W.B."/>
            <person name="Han X.H."/>
            <person name="Huang E.J."/>
            <person name="Li L.F."/>
            <person name="Wei W."/>
            <person name="Gao Y.C."/>
            <person name="Liu J.Z."/>
            <person name="Shao H.Z."/>
            <person name="Wang X."/>
            <person name="Wang C.C."/>
            <person name="Yang T.C."/>
            <person name="Huo Q.B."/>
            <person name="Li W."/>
            <person name="Chen H.Y."/>
            <person name="Chen S.E."/>
            <person name="Zhou L.G."/>
            <person name="Ni X.B."/>
            <person name="Tian J.H."/>
            <person name="Sheng Y."/>
            <person name="Liu T."/>
            <person name="Pan Y.S."/>
            <person name="Xia L.Y."/>
            <person name="Li J."/>
            <person name="Zhao F."/>
            <person name="Cao W.C."/>
        </authorList>
    </citation>
    <scope>NUCLEOTIDE SEQUENCE</scope>
    <source>
        <strain evidence="1">Rmic-2018</strain>
    </source>
</reference>
<comment type="caution">
    <text evidence="1">The sequence shown here is derived from an EMBL/GenBank/DDBJ whole genome shotgun (WGS) entry which is preliminary data.</text>
</comment>
<dbReference type="Proteomes" id="UP000821866">
    <property type="component" value="Chromosome 10"/>
</dbReference>
<reference evidence="1" key="2">
    <citation type="submission" date="2021-09" db="EMBL/GenBank/DDBJ databases">
        <authorList>
            <person name="Jia N."/>
            <person name="Wang J."/>
            <person name="Shi W."/>
            <person name="Du L."/>
            <person name="Sun Y."/>
            <person name="Zhan W."/>
            <person name="Jiang J."/>
            <person name="Wang Q."/>
            <person name="Zhang B."/>
            <person name="Ji P."/>
            <person name="Sakyi L.B."/>
            <person name="Cui X."/>
            <person name="Yuan T."/>
            <person name="Jiang B."/>
            <person name="Yang W."/>
            <person name="Lam T.T.-Y."/>
            <person name="Chang Q."/>
            <person name="Ding S."/>
            <person name="Wang X."/>
            <person name="Zhu J."/>
            <person name="Ruan X."/>
            <person name="Zhao L."/>
            <person name="Wei J."/>
            <person name="Que T."/>
            <person name="Du C."/>
            <person name="Cheng J."/>
            <person name="Dai P."/>
            <person name="Han X."/>
            <person name="Huang E."/>
            <person name="Gao Y."/>
            <person name="Liu J."/>
            <person name="Shao H."/>
            <person name="Ye R."/>
            <person name="Li L."/>
            <person name="Wei W."/>
            <person name="Wang X."/>
            <person name="Wang C."/>
            <person name="Huo Q."/>
            <person name="Li W."/>
            <person name="Guo W."/>
            <person name="Chen H."/>
            <person name="Chen S."/>
            <person name="Zhou L."/>
            <person name="Zhou L."/>
            <person name="Ni X."/>
            <person name="Tian J."/>
            <person name="Zhou Y."/>
            <person name="Sheng Y."/>
            <person name="Liu T."/>
            <person name="Pan Y."/>
            <person name="Xia L."/>
            <person name="Li J."/>
            <person name="Zhao F."/>
            <person name="Cao W."/>
        </authorList>
    </citation>
    <scope>NUCLEOTIDE SEQUENCE</scope>
    <source>
        <strain evidence="1">Rmic-2018</strain>
        <tissue evidence="1">Larvae</tissue>
    </source>
</reference>
<evidence type="ECO:0000313" key="1">
    <source>
        <dbReference type="EMBL" id="KAH8038187.1"/>
    </source>
</evidence>
<dbReference type="VEuPathDB" id="VectorBase:LOC119179488"/>
<name>A0A9J6EUL8_RHIMP</name>
<proteinExistence type="predicted"/>
<accession>A0A9J6EUL8</accession>
<protein>
    <submittedName>
        <fullName evidence="1">Uncharacterized protein</fullName>
    </submittedName>
</protein>
<dbReference type="AlphaFoldDB" id="A0A9J6EUL8"/>
<dbReference type="EMBL" id="JABSTU010000002">
    <property type="protein sequence ID" value="KAH8038187.1"/>
    <property type="molecule type" value="Genomic_DNA"/>
</dbReference>
<organism evidence="1 2">
    <name type="scientific">Rhipicephalus microplus</name>
    <name type="common">Cattle tick</name>
    <name type="synonym">Boophilus microplus</name>
    <dbReference type="NCBI Taxonomy" id="6941"/>
    <lineage>
        <taxon>Eukaryota</taxon>
        <taxon>Metazoa</taxon>
        <taxon>Ecdysozoa</taxon>
        <taxon>Arthropoda</taxon>
        <taxon>Chelicerata</taxon>
        <taxon>Arachnida</taxon>
        <taxon>Acari</taxon>
        <taxon>Parasitiformes</taxon>
        <taxon>Ixodida</taxon>
        <taxon>Ixodoidea</taxon>
        <taxon>Ixodidae</taxon>
        <taxon>Rhipicephalinae</taxon>
        <taxon>Rhipicephalus</taxon>
        <taxon>Boophilus</taxon>
    </lineage>
</organism>
<sequence>MFTNIVETFALMEQLANLAMRQLISEETFEADQQLSRKLSCNAPKKLPLLKRDLDARAQSETYR</sequence>
<gene>
    <name evidence="1" type="ORF">HPB51_024718</name>
</gene>